<reference evidence="5 6" key="1">
    <citation type="submission" date="2022-02" db="EMBL/GenBank/DDBJ databases">
        <title>Description of Brenneria tiliae sp. nov. isolated from symptomatic Tilia x moltkei and Tilia x europaea trees in the UK.</title>
        <authorList>
            <person name="Kile H."/>
        </authorList>
    </citation>
    <scope>NUCLEOTIDE SEQUENCE [LARGE SCALE GENOMIC DNA]</scope>
    <source>
        <strain evidence="5 6">MC1SB4.1</strain>
    </source>
</reference>
<dbReference type="SUPFAM" id="SSF50331">
    <property type="entry name" value="MOP-like"/>
    <property type="match status" value="1"/>
</dbReference>
<dbReference type="PROSITE" id="PS50893">
    <property type="entry name" value="ABC_TRANSPORTER_2"/>
    <property type="match status" value="1"/>
</dbReference>
<keyword evidence="2" id="KW-0547">Nucleotide-binding</keyword>
<accession>A0ABT0MR62</accession>
<dbReference type="InterPro" id="IPR008995">
    <property type="entry name" value="Mo/tungstate-bd_C_term_dom"/>
</dbReference>
<dbReference type="GO" id="GO:0005524">
    <property type="term" value="F:ATP binding"/>
    <property type="evidence" value="ECO:0007669"/>
    <property type="project" value="UniProtKB-KW"/>
</dbReference>
<dbReference type="PANTHER" id="PTHR42781:SF4">
    <property type="entry name" value="SPERMIDINE_PUTRESCINE IMPORT ATP-BINDING PROTEIN POTA"/>
    <property type="match status" value="1"/>
</dbReference>
<organism evidence="5 6">
    <name type="scientific">Brenneria tiliae</name>
    <dbReference type="NCBI Taxonomy" id="2914984"/>
    <lineage>
        <taxon>Bacteria</taxon>
        <taxon>Pseudomonadati</taxon>
        <taxon>Pseudomonadota</taxon>
        <taxon>Gammaproteobacteria</taxon>
        <taxon>Enterobacterales</taxon>
        <taxon>Pectobacteriaceae</taxon>
        <taxon>Brenneria</taxon>
    </lineage>
</organism>
<dbReference type="InterPro" id="IPR050093">
    <property type="entry name" value="ABC_SmlMolc_Importer"/>
</dbReference>
<dbReference type="Pfam" id="PF08402">
    <property type="entry name" value="TOBE_2"/>
    <property type="match status" value="1"/>
</dbReference>
<keyword evidence="1" id="KW-0813">Transport</keyword>
<dbReference type="SUPFAM" id="SSF52540">
    <property type="entry name" value="P-loop containing nucleoside triphosphate hydrolases"/>
    <property type="match status" value="1"/>
</dbReference>
<protein>
    <submittedName>
        <fullName evidence="5">ABC transporter ATP-binding protein</fullName>
    </submittedName>
</protein>
<evidence type="ECO:0000256" key="3">
    <source>
        <dbReference type="ARBA" id="ARBA00022840"/>
    </source>
</evidence>
<dbReference type="InterPro" id="IPR013611">
    <property type="entry name" value="Transp-assoc_OB_typ2"/>
</dbReference>
<dbReference type="PANTHER" id="PTHR42781">
    <property type="entry name" value="SPERMIDINE/PUTRESCINE IMPORT ATP-BINDING PROTEIN POTA"/>
    <property type="match status" value="1"/>
</dbReference>
<dbReference type="InterPro" id="IPR003593">
    <property type="entry name" value="AAA+_ATPase"/>
</dbReference>
<dbReference type="Gene3D" id="3.40.50.300">
    <property type="entry name" value="P-loop containing nucleotide triphosphate hydrolases"/>
    <property type="match status" value="1"/>
</dbReference>
<keyword evidence="6" id="KW-1185">Reference proteome</keyword>
<comment type="caution">
    <text evidence="5">The sequence shown here is derived from an EMBL/GenBank/DDBJ whole genome shotgun (WGS) entry which is preliminary data.</text>
</comment>
<dbReference type="PROSITE" id="PS00211">
    <property type="entry name" value="ABC_TRANSPORTER_1"/>
    <property type="match status" value="1"/>
</dbReference>
<dbReference type="RefSeq" id="WP_249243582.1">
    <property type="nucleotide sequence ID" value="NZ_JAKPBZ010000103.1"/>
</dbReference>
<evidence type="ECO:0000256" key="1">
    <source>
        <dbReference type="ARBA" id="ARBA00022448"/>
    </source>
</evidence>
<gene>
    <name evidence="5" type="ORF">MFP26_02955</name>
</gene>
<sequence length="351" mass="38322">MNRGARVDIASLTRRYGQVTALDDLSLTVDQGEFLALLGPSGSGKSTLLMSLAGFETPDSGSISIDGQVIDRLPAYRRNIGMVFQRYALFPHLTVYENVAYPLRRRGVRQAEIARLTGEALALVKLEGYESRSIDQLSGGQQQRVALSRALVFKPPVLLMDEPMSALDKKLRQQMQMELKLLHRQIGTTVILVTHDQEEALSMADRIAVLNNGRIHQIDTPERLYRTPADAFVADFIGRTNFLPLADGSPARITGFDVPCGEALSEDSPPPAQGKFLGVRPENILLRAAAPGQPCRVVATAFAGASQSILLEAAGQRITAESRAEKGIWQPGDNAFLQFVPGSCRVFDTNH</sequence>
<dbReference type="InterPro" id="IPR003439">
    <property type="entry name" value="ABC_transporter-like_ATP-bd"/>
</dbReference>
<dbReference type="Gene3D" id="2.40.50.100">
    <property type="match status" value="1"/>
</dbReference>
<dbReference type="Proteomes" id="UP001203069">
    <property type="component" value="Unassembled WGS sequence"/>
</dbReference>
<dbReference type="Pfam" id="PF00005">
    <property type="entry name" value="ABC_tran"/>
    <property type="match status" value="1"/>
</dbReference>
<dbReference type="SMART" id="SM00382">
    <property type="entry name" value="AAA"/>
    <property type="match status" value="1"/>
</dbReference>
<keyword evidence="3 5" id="KW-0067">ATP-binding</keyword>
<evidence type="ECO:0000259" key="4">
    <source>
        <dbReference type="PROSITE" id="PS50893"/>
    </source>
</evidence>
<dbReference type="InterPro" id="IPR027417">
    <property type="entry name" value="P-loop_NTPase"/>
</dbReference>
<dbReference type="EMBL" id="JAKPBZ010000103">
    <property type="protein sequence ID" value="MCL2891664.1"/>
    <property type="molecule type" value="Genomic_DNA"/>
</dbReference>
<name>A0ABT0MR62_9GAMM</name>
<dbReference type="InterPro" id="IPR017871">
    <property type="entry name" value="ABC_transporter-like_CS"/>
</dbReference>
<feature type="domain" description="ABC transporter" evidence="4">
    <location>
        <begin position="7"/>
        <end position="237"/>
    </location>
</feature>
<evidence type="ECO:0000256" key="2">
    <source>
        <dbReference type="ARBA" id="ARBA00022741"/>
    </source>
</evidence>
<evidence type="ECO:0000313" key="5">
    <source>
        <dbReference type="EMBL" id="MCL2891664.1"/>
    </source>
</evidence>
<evidence type="ECO:0000313" key="6">
    <source>
        <dbReference type="Proteomes" id="UP001203069"/>
    </source>
</evidence>
<proteinExistence type="predicted"/>